<name>A0A8K0D2J6_IGNLU</name>
<keyword evidence="7" id="KW-0238">DNA-binding</keyword>
<dbReference type="Gene3D" id="3.90.199.10">
    <property type="entry name" value="Topoisomerase II, domain 5"/>
    <property type="match status" value="1"/>
</dbReference>
<evidence type="ECO:0000313" key="12">
    <source>
        <dbReference type="Proteomes" id="UP000801492"/>
    </source>
</evidence>
<proteinExistence type="predicted"/>
<dbReference type="GO" id="GO:0000712">
    <property type="term" value="P:resolution of meiotic recombination intermediates"/>
    <property type="evidence" value="ECO:0007669"/>
    <property type="project" value="TreeGrafter"/>
</dbReference>
<feature type="compositionally biased region" description="Basic and acidic residues" evidence="9">
    <location>
        <begin position="21"/>
        <end position="35"/>
    </location>
</feature>
<feature type="compositionally biased region" description="Polar residues" evidence="9">
    <location>
        <begin position="53"/>
        <end position="67"/>
    </location>
</feature>
<accession>A0A8K0D2J6</accession>
<evidence type="ECO:0000313" key="11">
    <source>
        <dbReference type="EMBL" id="KAF2898238.1"/>
    </source>
</evidence>
<dbReference type="OrthoDB" id="8916060at2759"/>
<sequence length="237" mass="26717">MNSDDNLLDDDDSLNSDIDSEQEHISETDENKEDVLSEDVSNFSSGDEDPPLVNSTQEETQPQSSNDGEVVGVPAKFEFPVDAINAVISLGGILVESSNFTDSLQVQTKTSELSKIIFMFDDDFVLNALPSRYIPIIPTILVDRVDKAVGVFPKYNPRNIIHNLERKLDGKDILPMTPWYKDFKGTIEDNMDGYYIVTGICSVIKDNRIKIEPPLGTDAEKYKLDILEDFKRRRNSY</sequence>
<evidence type="ECO:0000256" key="7">
    <source>
        <dbReference type="ARBA" id="ARBA00023125"/>
    </source>
</evidence>
<dbReference type="InterPro" id="IPR050634">
    <property type="entry name" value="DNA_Topoisomerase_II"/>
</dbReference>
<keyword evidence="8" id="KW-0413">Isomerase</keyword>
<dbReference type="GO" id="GO:0003918">
    <property type="term" value="F:DNA topoisomerase type II (double strand cut, ATP-hydrolyzing) activity"/>
    <property type="evidence" value="ECO:0007669"/>
    <property type="project" value="UniProtKB-EC"/>
</dbReference>
<dbReference type="Proteomes" id="UP000801492">
    <property type="component" value="Unassembled WGS sequence"/>
</dbReference>
<evidence type="ECO:0000256" key="6">
    <source>
        <dbReference type="ARBA" id="ARBA00023029"/>
    </source>
</evidence>
<comment type="cofactor">
    <cofactor evidence="2">
        <name>Mg(2+)</name>
        <dbReference type="ChEBI" id="CHEBI:18420"/>
    </cofactor>
</comment>
<comment type="caution">
    <text evidence="11">The sequence shown here is derived from an EMBL/GenBank/DDBJ whole genome shotgun (WGS) entry which is preliminary data.</text>
</comment>
<evidence type="ECO:0000256" key="9">
    <source>
        <dbReference type="SAM" id="MobiDB-lite"/>
    </source>
</evidence>
<dbReference type="GO" id="GO:0003677">
    <property type="term" value="F:DNA binding"/>
    <property type="evidence" value="ECO:0007669"/>
    <property type="project" value="UniProtKB-KW"/>
</dbReference>
<keyword evidence="4" id="KW-0547">Nucleotide-binding</keyword>
<dbReference type="Gene3D" id="3.30.1360.40">
    <property type="match status" value="1"/>
</dbReference>
<dbReference type="EC" id="5.6.2.2" evidence="3"/>
<dbReference type="SUPFAM" id="SSF56719">
    <property type="entry name" value="Type II DNA topoisomerase"/>
    <property type="match status" value="1"/>
</dbReference>
<comment type="catalytic activity">
    <reaction evidence="1">
        <text>ATP-dependent breakage, passage and rejoining of double-stranded DNA.</text>
        <dbReference type="EC" id="5.6.2.2"/>
    </reaction>
</comment>
<evidence type="ECO:0000256" key="5">
    <source>
        <dbReference type="ARBA" id="ARBA00022840"/>
    </source>
</evidence>
<dbReference type="GO" id="GO:0005524">
    <property type="term" value="F:ATP binding"/>
    <property type="evidence" value="ECO:0007669"/>
    <property type="project" value="UniProtKB-KW"/>
</dbReference>
<evidence type="ECO:0000256" key="2">
    <source>
        <dbReference type="ARBA" id="ARBA00001946"/>
    </source>
</evidence>
<evidence type="ECO:0000256" key="3">
    <source>
        <dbReference type="ARBA" id="ARBA00012895"/>
    </source>
</evidence>
<feature type="compositionally biased region" description="Acidic residues" evidence="9">
    <location>
        <begin position="1"/>
        <end position="20"/>
    </location>
</feature>
<dbReference type="GO" id="GO:0006265">
    <property type="term" value="P:DNA topological change"/>
    <property type="evidence" value="ECO:0007669"/>
    <property type="project" value="InterPro"/>
</dbReference>
<dbReference type="GO" id="GO:0005634">
    <property type="term" value="C:nucleus"/>
    <property type="evidence" value="ECO:0007669"/>
    <property type="project" value="TreeGrafter"/>
</dbReference>
<keyword evidence="12" id="KW-1185">Reference proteome</keyword>
<reference evidence="11" key="1">
    <citation type="submission" date="2019-08" db="EMBL/GenBank/DDBJ databases">
        <title>The genome of the North American firefly Photinus pyralis.</title>
        <authorList>
            <consortium name="Photinus pyralis genome working group"/>
            <person name="Fallon T.R."/>
            <person name="Sander Lower S.E."/>
            <person name="Weng J.-K."/>
        </authorList>
    </citation>
    <scope>NUCLEOTIDE SEQUENCE</scope>
    <source>
        <strain evidence="11">TRF0915ILg1</strain>
        <tissue evidence="11">Whole body</tissue>
    </source>
</reference>
<dbReference type="PANTHER" id="PTHR10169:SF38">
    <property type="entry name" value="DNA TOPOISOMERASE 2"/>
    <property type="match status" value="1"/>
</dbReference>
<dbReference type="AlphaFoldDB" id="A0A8K0D2J6"/>
<evidence type="ECO:0000256" key="4">
    <source>
        <dbReference type="ARBA" id="ARBA00022741"/>
    </source>
</evidence>
<dbReference type="Pfam" id="PF00521">
    <property type="entry name" value="DNA_topoisoIV"/>
    <property type="match status" value="1"/>
</dbReference>
<gene>
    <name evidence="11" type="ORF">ILUMI_07940</name>
</gene>
<dbReference type="GO" id="GO:0000819">
    <property type="term" value="P:sister chromatid segregation"/>
    <property type="evidence" value="ECO:0007669"/>
    <property type="project" value="TreeGrafter"/>
</dbReference>
<dbReference type="EMBL" id="VTPC01003625">
    <property type="protein sequence ID" value="KAF2898238.1"/>
    <property type="molecule type" value="Genomic_DNA"/>
</dbReference>
<dbReference type="InterPro" id="IPR013758">
    <property type="entry name" value="Topo_IIA_A/C_ab"/>
</dbReference>
<protein>
    <recommendedName>
        <fullName evidence="3">DNA topoisomerase (ATP-hydrolyzing)</fullName>
        <ecNumber evidence="3">5.6.2.2</ecNumber>
    </recommendedName>
</protein>
<dbReference type="PANTHER" id="PTHR10169">
    <property type="entry name" value="DNA TOPOISOMERASE/GYRASE"/>
    <property type="match status" value="1"/>
</dbReference>
<evidence type="ECO:0000256" key="1">
    <source>
        <dbReference type="ARBA" id="ARBA00000185"/>
    </source>
</evidence>
<evidence type="ECO:0000259" key="10">
    <source>
        <dbReference type="Pfam" id="PF00521"/>
    </source>
</evidence>
<organism evidence="11 12">
    <name type="scientific">Ignelater luminosus</name>
    <name type="common">Cucubano</name>
    <name type="synonym">Pyrophorus luminosus</name>
    <dbReference type="NCBI Taxonomy" id="2038154"/>
    <lineage>
        <taxon>Eukaryota</taxon>
        <taxon>Metazoa</taxon>
        <taxon>Ecdysozoa</taxon>
        <taxon>Arthropoda</taxon>
        <taxon>Hexapoda</taxon>
        <taxon>Insecta</taxon>
        <taxon>Pterygota</taxon>
        <taxon>Neoptera</taxon>
        <taxon>Endopterygota</taxon>
        <taxon>Coleoptera</taxon>
        <taxon>Polyphaga</taxon>
        <taxon>Elateriformia</taxon>
        <taxon>Elateroidea</taxon>
        <taxon>Elateridae</taxon>
        <taxon>Agrypninae</taxon>
        <taxon>Pyrophorini</taxon>
        <taxon>Ignelater</taxon>
    </lineage>
</organism>
<keyword evidence="5" id="KW-0067">ATP-binding</keyword>
<dbReference type="InterPro" id="IPR013760">
    <property type="entry name" value="Topo_IIA-like_dom_sf"/>
</dbReference>
<evidence type="ECO:0000256" key="8">
    <source>
        <dbReference type="ARBA" id="ARBA00023235"/>
    </source>
</evidence>
<dbReference type="InterPro" id="IPR002205">
    <property type="entry name" value="Topo_IIA_dom_A"/>
</dbReference>
<feature type="region of interest" description="Disordered" evidence="9">
    <location>
        <begin position="1"/>
        <end position="70"/>
    </location>
</feature>
<feature type="domain" description="Topo IIA-type catalytic" evidence="10">
    <location>
        <begin position="129"/>
        <end position="229"/>
    </location>
</feature>
<keyword evidence="6" id="KW-0799">Topoisomerase</keyword>